<sequence length="256" mass="28072">MKEVLSTQQIAQFIRDGYVRIDQAFSRETAEAAVNILWKDLPVDRHDPSTWTQPVIRLGMYSQAPFIEAANSTMLQAAFDQLAGVGRWAPCRAMGTFPVRFPAPGEPNDTGWHVDVSFPGDDPTDYFQWRSNIRSKGRALLMLFLFSDTGEQDAPTRILAGSHQDVARVLAPAGDEGLSLMELATQIPGFPARSEVLATGAAGTVYLCHPFLVHAAQPHHGSHPRFLAQPPLFFRGAPEVDAESPVGQAIQLALRK</sequence>
<dbReference type="RefSeq" id="WP_264280112.1">
    <property type="nucleotide sequence ID" value="NZ_CP107006.1"/>
</dbReference>
<keyword evidence="1" id="KW-0560">Oxidoreductase</keyword>
<dbReference type="SUPFAM" id="SSF51197">
    <property type="entry name" value="Clavaminate synthase-like"/>
    <property type="match status" value="1"/>
</dbReference>
<dbReference type="Proteomes" id="UP001162741">
    <property type="component" value="Chromosome"/>
</dbReference>
<dbReference type="EMBL" id="CP107006">
    <property type="protein sequence ID" value="UYQ91734.1"/>
    <property type="molecule type" value="Genomic_DNA"/>
</dbReference>
<dbReference type="Gene3D" id="2.60.120.620">
    <property type="entry name" value="q2cbj1_9rhob like domain"/>
    <property type="match status" value="1"/>
</dbReference>
<keyword evidence="1" id="KW-0223">Dioxygenase</keyword>
<dbReference type="Pfam" id="PF05721">
    <property type="entry name" value="PhyH"/>
    <property type="match status" value="1"/>
</dbReference>
<gene>
    <name evidence="1" type="ORF">MKQ68_16730</name>
</gene>
<organism evidence="1 2">
    <name type="scientific">Chitinophaga horti</name>
    <dbReference type="NCBI Taxonomy" id="2920382"/>
    <lineage>
        <taxon>Bacteria</taxon>
        <taxon>Pseudomonadati</taxon>
        <taxon>Bacteroidota</taxon>
        <taxon>Chitinophagia</taxon>
        <taxon>Chitinophagales</taxon>
        <taxon>Chitinophagaceae</taxon>
        <taxon>Chitinophaga</taxon>
    </lineage>
</organism>
<keyword evidence="2" id="KW-1185">Reference proteome</keyword>
<protein>
    <submittedName>
        <fullName evidence="1">Phytanoyl-CoA dioxygenase family protein</fullName>
    </submittedName>
</protein>
<dbReference type="GO" id="GO:0051213">
    <property type="term" value="F:dioxygenase activity"/>
    <property type="evidence" value="ECO:0007669"/>
    <property type="project" value="UniProtKB-KW"/>
</dbReference>
<dbReference type="InterPro" id="IPR008775">
    <property type="entry name" value="Phytyl_CoA_dOase-like"/>
</dbReference>
<evidence type="ECO:0000313" key="1">
    <source>
        <dbReference type="EMBL" id="UYQ91734.1"/>
    </source>
</evidence>
<reference evidence="1" key="1">
    <citation type="submission" date="2022-10" db="EMBL/GenBank/DDBJ databases">
        <title>Chitinophaga sp. nov., isolated from soil.</title>
        <authorList>
            <person name="Jeon C.O."/>
        </authorList>
    </citation>
    <scope>NUCLEOTIDE SEQUENCE</scope>
    <source>
        <strain evidence="1">R8</strain>
    </source>
</reference>
<name>A0ABY6J0G5_9BACT</name>
<evidence type="ECO:0000313" key="2">
    <source>
        <dbReference type="Proteomes" id="UP001162741"/>
    </source>
</evidence>
<accession>A0ABY6J0G5</accession>
<proteinExistence type="predicted"/>